<dbReference type="EMBL" id="MIGC01012240">
    <property type="protein sequence ID" value="PHJ14704.1"/>
    <property type="molecule type" value="Genomic_DNA"/>
</dbReference>
<accession>A0A2C6KE62</accession>
<feature type="region of interest" description="Disordered" evidence="1">
    <location>
        <begin position="1"/>
        <end position="64"/>
    </location>
</feature>
<name>A0A2C6KE62_9APIC</name>
<gene>
    <name evidence="2" type="ORF">CSUI_011486</name>
</gene>
<comment type="caution">
    <text evidence="2">The sequence shown here is derived from an EMBL/GenBank/DDBJ whole genome shotgun (WGS) entry which is preliminary data.</text>
</comment>
<feature type="compositionally biased region" description="Basic and acidic residues" evidence="1">
    <location>
        <begin position="16"/>
        <end position="46"/>
    </location>
</feature>
<reference evidence="2 3" key="1">
    <citation type="journal article" date="2017" name="Int. J. Parasitol.">
        <title>The genome of the protozoan parasite Cystoisospora suis and a reverse vaccinology approach to identify vaccine candidates.</title>
        <authorList>
            <person name="Palmieri N."/>
            <person name="Shrestha A."/>
            <person name="Ruttkowski B."/>
            <person name="Beck T."/>
            <person name="Vogl C."/>
            <person name="Tomley F."/>
            <person name="Blake D.P."/>
            <person name="Joachim A."/>
        </authorList>
    </citation>
    <scope>NUCLEOTIDE SEQUENCE [LARGE SCALE GENOMIC DNA]</scope>
    <source>
        <strain evidence="2 3">Wien I</strain>
    </source>
</reference>
<evidence type="ECO:0000313" key="2">
    <source>
        <dbReference type="EMBL" id="PHJ14704.1"/>
    </source>
</evidence>
<proteinExistence type="predicted"/>
<sequence>MNGELRKEEEKEDAEEQMKITGDEKHEEKEGKYRHPSVDTMKTDLKIEEEESNEEKKKEQTISL</sequence>
<dbReference type="Proteomes" id="UP000221165">
    <property type="component" value="Unassembled WGS sequence"/>
</dbReference>
<protein>
    <submittedName>
        <fullName evidence="2">Uncharacterized protein</fullName>
    </submittedName>
</protein>
<dbReference type="RefSeq" id="XP_067916440.1">
    <property type="nucleotide sequence ID" value="XM_068071584.1"/>
</dbReference>
<dbReference type="AlphaFoldDB" id="A0A2C6KE62"/>
<feature type="compositionally biased region" description="Basic and acidic residues" evidence="1">
    <location>
        <begin position="54"/>
        <end position="64"/>
    </location>
</feature>
<evidence type="ECO:0000313" key="3">
    <source>
        <dbReference type="Proteomes" id="UP000221165"/>
    </source>
</evidence>
<organism evidence="2 3">
    <name type="scientific">Cystoisospora suis</name>
    <dbReference type="NCBI Taxonomy" id="483139"/>
    <lineage>
        <taxon>Eukaryota</taxon>
        <taxon>Sar</taxon>
        <taxon>Alveolata</taxon>
        <taxon>Apicomplexa</taxon>
        <taxon>Conoidasida</taxon>
        <taxon>Coccidia</taxon>
        <taxon>Eucoccidiorida</taxon>
        <taxon>Eimeriorina</taxon>
        <taxon>Sarcocystidae</taxon>
        <taxon>Cystoisospora</taxon>
    </lineage>
</organism>
<keyword evidence="3" id="KW-1185">Reference proteome</keyword>
<dbReference type="GeneID" id="94434795"/>
<dbReference type="VEuPathDB" id="ToxoDB:CSUI_011486"/>
<evidence type="ECO:0000256" key="1">
    <source>
        <dbReference type="SAM" id="MobiDB-lite"/>
    </source>
</evidence>